<dbReference type="Proteomes" id="UP000011116">
    <property type="component" value="Chromosome 3H"/>
</dbReference>
<evidence type="ECO:0000313" key="6">
    <source>
        <dbReference type="Proteomes" id="UP000011116"/>
    </source>
</evidence>
<name>F2E9F7_HORVV</name>
<comment type="similarity">
    <text evidence="1">Belongs to the peptidase A1 family.</text>
</comment>
<reference evidence="5" key="4">
    <citation type="submission" date="2022-01" db="UniProtKB">
        <authorList>
            <consortium name="EnsemblPlants"/>
        </authorList>
    </citation>
    <scope>IDENTIFICATION</scope>
    <source>
        <strain evidence="5">subsp. vulgare</strain>
    </source>
</reference>
<organism evidence="4">
    <name type="scientific">Hordeum vulgare subsp. vulgare</name>
    <name type="common">Domesticated barley</name>
    <dbReference type="NCBI Taxonomy" id="112509"/>
    <lineage>
        <taxon>Eukaryota</taxon>
        <taxon>Viridiplantae</taxon>
        <taxon>Streptophyta</taxon>
        <taxon>Embryophyta</taxon>
        <taxon>Tracheophyta</taxon>
        <taxon>Spermatophyta</taxon>
        <taxon>Magnoliopsida</taxon>
        <taxon>Liliopsida</taxon>
        <taxon>Poales</taxon>
        <taxon>Poaceae</taxon>
        <taxon>BOP clade</taxon>
        <taxon>Pooideae</taxon>
        <taxon>Triticodae</taxon>
        <taxon>Triticeae</taxon>
        <taxon>Hordeinae</taxon>
        <taxon>Hordeum</taxon>
    </lineage>
</organism>
<dbReference type="KEGG" id="hvg:123439583"/>
<dbReference type="GeneID" id="123439583"/>
<dbReference type="PRINTS" id="PR00792">
    <property type="entry name" value="PEPSIN"/>
</dbReference>
<dbReference type="InterPro" id="IPR001461">
    <property type="entry name" value="Aspartic_peptidase_A1"/>
</dbReference>
<dbReference type="PANTHER" id="PTHR13683:SF750">
    <property type="entry name" value="ASPARTYL PROTEASE AED1"/>
    <property type="match status" value="1"/>
</dbReference>
<dbReference type="PROSITE" id="PS51767">
    <property type="entry name" value="PEPTIDASE_A1"/>
    <property type="match status" value="1"/>
</dbReference>
<dbReference type="STRING" id="112509.F2E9F7"/>
<evidence type="ECO:0000313" key="5">
    <source>
        <dbReference type="EnsemblPlants" id="HORVU.MOREX.r3.3HG0242740.1"/>
    </source>
</evidence>
<feature type="domain" description="Peptidase A1" evidence="3">
    <location>
        <begin position="126"/>
        <end position="458"/>
    </location>
</feature>
<reference evidence="5" key="3">
    <citation type="submission" date="2020-10" db="EMBL/GenBank/DDBJ databases">
        <authorList>
            <person name="Scholz U."/>
            <person name="Mascher M."/>
            <person name="Fiebig A."/>
        </authorList>
    </citation>
    <scope>NUCLEOTIDE SEQUENCE [LARGE SCALE GENOMIC DNA]</scope>
    <source>
        <strain evidence="5">cv. Morex</strain>
    </source>
</reference>
<dbReference type="Gramene" id="HORVU.MOREX.r2.3HG0201450.1">
    <property type="protein sequence ID" value="HORVU.MOREX.r2.3HG0201450.1"/>
    <property type="gene ID" value="HORVU.MOREX.r2.3HG0201450"/>
</dbReference>
<proteinExistence type="evidence at transcript level"/>
<dbReference type="RefSeq" id="XP_044972211.1">
    <property type="nucleotide sequence ID" value="XM_045116276.1"/>
</dbReference>
<dbReference type="GO" id="GO:0004190">
    <property type="term" value="F:aspartic-type endopeptidase activity"/>
    <property type="evidence" value="ECO:0000318"/>
    <property type="project" value="GO_Central"/>
</dbReference>
<dbReference type="InterPro" id="IPR032861">
    <property type="entry name" value="TAXi_N"/>
</dbReference>
<dbReference type="AlphaFoldDB" id="F2E9F7"/>
<dbReference type="SUPFAM" id="SSF50630">
    <property type="entry name" value="Acid proteases"/>
    <property type="match status" value="1"/>
</dbReference>
<evidence type="ECO:0000313" key="4">
    <source>
        <dbReference type="EMBL" id="BAK03979.1"/>
    </source>
</evidence>
<reference evidence="6" key="2">
    <citation type="journal article" date="2012" name="Nature">
        <title>A physical, genetic and functional sequence assembly of the barley genome.</title>
        <authorList>
            <consortium name="The International Barley Genome Sequencing Consortium"/>
            <person name="Mayer K.F."/>
            <person name="Waugh R."/>
            <person name="Brown J.W."/>
            <person name="Schulman A."/>
            <person name="Langridge P."/>
            <person name="Platzer M."/>
            <person name="Fincher G.B."/>
            <person name="Muehlbauer G.J."/>
            <person name="Sato K."/>
            <person name="Close T.J."/>
            <person name="Wise R.P."/>
            <person name="Stein N."/>
        </authorList>
    </citation>
    <scope>NUCLEOTIDE SEQUENCE [LARGE SCALE GENOMIC DNA]</scope>
    <source>
        <strain evidence="6">cv. Morex</strain>
    </source>
</reference>
<gene>
    <name evidence="5" type="primary">LOC123439583</name>
</gene>
<feature type="active site" evidence="2">
    <location>
        <position position="341"/>
    </location>
</feature>
<protein>
    <submittedName>
        <fullName evidence="4">Predicted protein</fullName>
    </submittedName>
</protein>
<dbReference type="InterPro" id="IPR021109">
    <property type="entry name" value="Peptidase_aspartic_dom_sf"/>
</dbReference>
<dbReference type="Gene3D" id="2.40.70.10">
    <property type="entry name" value="Acid Proteases"/>
    <property type="match status" value="2"/>
</dbReference>
<dbReference type="OrthoDB" id="683723at2759"/>
<dbReference type="Gramene" id="HORVU.MOREX.r3.3HG0242740.1">
    <property type="protein sequence ID" value="HORVU.MOREX.r3.3HG0242740.1"/>
    <property type="gene ID" value="HORVU.MOREX.r3.3HG0242740"/>
</dbReference>
<dbReference type="GO" id="GO:0006508">
    <property type="term" value="P:proteolysis"/>
    <property type="evidence" value="ECO:0007669"/>
    <property type="project" value="InterPro"/>
</dbReference>
<dbReference type="InterPro" id="IPR032799">
    <property type="entry name" value="TAXi_C"/>
</dbReference>
<evidence type="ECO:0000256" key="1">
    <source>
        <dbReference type="ARBA" id="ARBA00007447"/>
    </source>
</evidence>
<dbReference type="EMBL" id="AK372782">
    <property type="protein sequence ID" value="BAK03979.1"/>
    <property type="molecule type" value="mRNA"/>
</dbReference>
<reference evidence="4" key="1">
    <citation type="journal article" date="2011" name="Plant Physiol.">
        <title>Comprehensive sequence analysis of 24,783 barley full-length cDNAs derived from 12 clone libraries.</title>
        <authorList>
            <person name="Matsumoto T."/>
            <person name="Tanaka T."/>
            <person name="Sakai H."/>
            <person name="Amano N."/>
            <person name="Kanamori H."/>
            <person name="Kurita K."/>
            <person name="Kikuta A."/>
            <person name="Kamiya K."/>
            <person name="Yamamoto M."/>
            <person name="Ikawa H."/>
            <person name="Fujii N."/>
            <person name="Hori K."/>
            <person name="Itoh T."/>
            <person name="Sato K."/>
        </authorList>
    </citation>
    <scope>NUCLEOTIDE SEQUENCE</scope>
    <source>
        <tissue evidence="4">Flower</tissue>
    </source>
</reference>
<dbReference type="Pfam" id="PF14543">
    <property type="entry name" value="TAXi_N"/>
    <property type="match status" value="1"/>
</dbReference>
<dbReference type="EnsemblPlants" id="HORVU.MOREX.r3.3HG0242740.1">
    <property type="protein sequence ID" value="HORVU.MOREX.r3.3HG0242740.1"/>
    <property type="gene ID" value="HORVU.MOREX.r3.3HG0242740"/>
</dbReference>
<dbReference type="SMR" id="F2E9F7"/>
<keyword evidence="6" id="KW-1185">Reference proteome</keyword>
<accession>F2E9F7</accession>
<sequence>MCVPRSIAAMKITKTLALCTFYFYAASFTNHFAVSLDMDCGNVWRTGNLDQPNSPSTSTIRLTILHREHPCAPASKRPVRRSPSALQEYHTRVRRLANRLSSCPADEATASGLIFANGVPWDYYSYVTQVQLGTPAKTHNVLVDTASSLSWVGCEPCINACLIPTFNPNASSTYKVVGCGSALCNAVPSATMARKSCMAPTEGCSYRQSYHDYSLSVGVVSSDTLTYGLGSQKFIFGCCNLFRGVGGRYSGILGMSVNKFSLFSQMTVGHRYRAMSYCFPHPRNQGFLQFGRYDEHKSLLRFTPLYIDGNNYFVHVSNVMVETMSLDVQSSGNQTMRCFFDTGTPYTMLPQSLFVSLSDTVGNLVEGYYRVGASTGQTCFQADGNWIEGDLYMPTVKIEFQNGARITLNSEDLMFMEEPNVFCLAFKMNDGGDIVLGSRHLMGVHTVVDLEMMTMGLRGQGCN</sequence>
<evidence type="ECO:0000259" key="3">
    <source>
        <dbReference type="PROSITE" id="PS51767"/>
    </source>
</evidence>
<evidence type="ECO:0000256" key="2">
    <source>
        <dbReference type="PIRSR" id="PIRSR601461-1"/>
    </source>
</evidence>
<dbReference type="Pfam" id="PF14541">
    <property type="entry name" value="TAXi_C"/>
    <property type="match status" value="1"/>
</dbReference>
<dbReference type="PANTHER" id="PTHR13683">
    <property type="entry name" value="ASPARTYL PROTEASES"/>
    <property type="match status" value="1"/>
</dbReference>
<feature type="active site" evidence="2">
    <location>
        <position position="144"/>
    </location>
</feature>
<dbReference type="InterPro" id="IPR033121">
    <property type="entry name" value="PEPTIDASE_A1"/>
</dbReference>